<accession>A0A5D3C9E4</accession>
<feature type="compositionally biased region" description="Basic and acidic residues" evidence="1">
    <location>
        <begin position="608"/>
        <end position="622"/>
    </location>
</feature>
<evidence type="ECO:0000259" key="3">
    <source>
        <dbReference type="Pfam" id="PF12552"/>
    </source>
</evidence>
<evidence type="ECO:0000256" key="2">
    <source>
        <dbReference type="SAM" id="SignalP"/>
    </source>
</evidence>
<sequence>MLLSVSGCWFVLYSSATVNSSAFFRFPFDLSFSEALLLFGLFRISSDGEFSIQVLFYAMVSNVKLNFGVIRNLDHWNPVFTVIKMKDTQRRKVRSNTEKPFPGCLGRMVNLFDLSAGVSRNKLLTDKPHRDVSLLRRSHSDAAIISSPSHDSQIEDGLEHSIGQANRTPMKMLIDHEMSKDAESKIAPPNVVAKLMGLDTLPEQVGSAANKTPSPNGYQLVPPIPSRGSLSTAKESRLPLECTEPVDNRLEKGALCQIHQSSVDVYGIWQQCLKTNNGREKVQYGSFDKNFDEKKMALVRQKFTEAKRLATDEKLRQSKEFQDALEVLSSNKELFVKFLQEPNSLFSQHSFQLRSLPTSPEKKCITILRPSKLVGNENISETGVRCEKQMKKPAQVSHSTACEKPSNAHALSNQKFDEYVQPTRIVVLKPNIGKNHGVKTAVTQPCLSPNKTNGNLFEEVEDVVVPESREATETSEQLSEDQMGHRRDETLISSLFSNGYTGDESSLYKSENEYAVGVLSDLELMSPSSRHSWDYVNKFDSPYSISSISRASYSPESSVCREAKKRLSERWSLMASNANSQEPRHVRRSSSTLGEMLSLSDPKNSIEPIDKITNEEEERREFASCLSTDLQEENRNSPRSLQRSKSAPVSPLMSSARLGFEASNFATPDVTPEKVSPTKAKSSFKGKISSLFFSRSKKLTKKKRNASQCKEELDTSVPETLGASLPSGRIGDASCVNNSRFEECSSSALCESSGTSPDLTSKLGTVSLEAGLPFSRHLMPGNTSENPDHSSPCSVLEPPFDEDGIMHSSFGHMKSNSRGIHVSTKSLIDKSPPIESISRTLTWDDAYLDNTEPYLFKPTLACEDREEEEQKWLSLVQSLFSAAGLDDSVHHNSFFSRWHSLKFPLDPSLRNNFANLSDKEPEQEAKRRQSRSNWKLIFDSVNAVLVDITGFRSEMSAISISSNWVHADAPSQPLVDIVWDRLKDWLSGKTQCGGCEIGDSNSLVVERAVGKEVVGKGWIQKLQEELEDLGKEIEGKLLEELVEETLLDLTGSCP</sequence>
<name>A0A5D3C9E4_CUCMM</name>
<feature type="domain" description="DUF4378" evidence="4">
    <location>
        <begin position="873"/>
        <end position="1044"/>
    </location>
</feature>
<feature type="domain" description="DUF3741" evidence="3">
    <location>
        <begin position="300"/>
        <end position="344"/>
    </location>
</feature>
<dbReference type="Proteomes" id="UP000321947">
    <property type="component" value="Unassembled WGS sequence"/>
</dbReference>
<dbReference type="PANTHER" id="PTHR46634:SF3">
    <property type="entry name" value="M REDUCTASE II SUBUNIT GAMMA, PUTATIVE (DUF3741)-RELATED"/>
    <property type="match status" value="1"/>
</dbReference>
<evidence type="ECO:0000256" key="1">
    <source>
        <dbReference type="SAM" id="MobiDB-lite"/>
    </source>
</evidence>
<feature type="region of interest" description="Disordered" evidence="1">
    <location>
        <begin position="575"/>
        <end position="652"/>
    </location>
</feature>
<gene>
    <name evidence="6" type="ORF">E5676_scaffold1737G00900</name>
</gene>
<dbReference type="Pfam" id="PF14309">
    <property type="entry name" value="DUF4378"/>
    <property type="match status" value="1"/>
</dbReference>
<organism evidence="6 7">
    <name type="scientific">Cucumis melo var. makuwa</name>
    <name type="common">Oriental melon</name>
    <dbReference type="NCBI Taxonomy" id="1194695"/>
    <lineage>
        <taxon>Eukaryota</taxon>
        <taxon>Viridiplantae</taxon>
        <taxon>Streptophyta</taxon>
        <taxon>Embryophyta</taxon>
        <taxon>Tracheophyta</taxon>
        <taxon>Spermatophyta</taxon>
        <taxon>Magnoliopsida</taxon>
        <taxon>eudicotyledons</taxon>
        <taxon>Gunneridae</taxon>
        <taxon>Pentapetalae</taxon>
        <taxon>rosids</taxon>
        <taxon>fabids</taxon>
        <taxon>Cucurbitales</taxon>
        <taxon>Cucurbitaceae</taxon>
        <taxon>Benincaseae</taxon>
        <taxon>Cucumis</taxon>
    </lineage>
</organism>
<keyword evidence="2" id="KW-0732">Signal</keyword>
<evidence type="ECO:0000259" key="4">
    <source>
        <dbReference type="Pfam" id="PF14309"/>
    </source>
</evidence>
<evidence type="ECO:0000313" key="7">
    <source>
        <dbReference type="Proteomes" id="UP000321947"/>
    </source>
</evidence>
<dbReference type="AlphaFoldDB" id="A0A5D3C9E4"/>
<evidence type="ECO:0000313" key="6">
    <source>
        <dbReference type="EMBL" id="TYK07798.1"/>
    </source>
</evidence>
<proteinExistence type="predicted"/>
<dbReference type="EMBL" id="SSTD01013081">
    <property type="protein sequence ID" value="TYK07798.1"/>
    <property type="molecule type" value="Genomic_DNA"/>
</dbReference>
<feature type="compositionally biased region" description="Polar residues" evidence="1">
    <location>
        <begin position="637"/>
        <end position="647"/>
    </location>
</feature>
<evidence type="ECO:0000259" key="5">
    <source>
        <dbReference type="Pfam" id="PF14383"/>
    </source>
</evidence>
<dbReference type="InterPro" id="IPR022212">
    <property type="entry name" value="DUF3741"/>
</dbReference>
<dbReference type="Pfam" id="PF12552">
    <property type="entry name" value="DUF3741"/>
    <property type="match status" value="1"/>
</dbReference>
<comment type="caution">
    <text evidence="6">The sequence shown here is derived from an EMBL/GenBank/DDBJ whole genome shotgun (WGS) entry which is preliminary data.</text>
</comment>
<feature type="chain" id="PRO_5023008848" evidence="2">
    <location>
        <begin position="17"/>
        <end position="1054"/>
    </location>
</feature>
<feature type="region of interest" description="Disordered" evidence="1">
    <location>
        <begin position="466"/>
        <end position="486"/>
    </location>
</feature>
<reference evidence="6 7" key="1">
    <citation type="submission" date="2019-08" db="EMBL/GenBank/DDBJ databases">
        <title>Draft genome sequences of two oriental melons (Cucumis melo L. var makuwa).</title>
        <authorList>
            <person name="Kwon S.-Y."/>
        </authorList>
    </citation>
    <scope>NUCLEOTIDE SEQUENCE [LARGE SCALE GENOMIC DNA]</scope>
    <source>
        <strain evidence="7">cv. Chang Bougi</strain>
        <tissue evidence="6">Leaf</tissue>
    </source>
</reference>
<dbReference type="InterPro" id="IPR025486">
    <property type="entry name" value="DUF4378"/>
</dbReference>
<dbReference type="InterPro" id="IPR032795">
    <property type="entry name" value="DUF3741-assoc"/>
</dbReference>
<feature type="signal peptide" evidence="2">
    <location>
        <begin position="1"/>
        <end position="16"/>
    </location>
</feature>
<dbReference type="PANTHER" id="PTHR46634">
    <property type="entry name" value="M REDUCTASE II SUBUNIT GAMMA, PUTATIVE (DUF3741)-RELATED"/>
    <property type="match status" value="1"/>
</dbReference>
<dbReference type="Pfam" id="PF14383">
    <property type="entry name" value="VARLMGL"/>
    <property type="match status" value="1"/>
</dbReference>
<protein>
    <submittedName>
        <fullName evidence="6">DUF3741 domain-containing protein/DUF4378 domain-containing protein</fullName>
    </submittedName>
</protein>
<feature type="domain" description="DUF3741" evidence="5">
    <location>
        <begin position="182"/>
        <end position="203"/>
    </location>
</feature>